<reference evidence="2 3" key="1">
    <citation type="submission" date="2019-08" db="EMBL/GenBank/DDBJ databases">
        <title>Complete genome sequence of Thermosulfurimonas marina SU872T, an anaerobic thermophilic chemolithoautotrophic bacterium isolated from a shallow marine hydrothermal vent.</title>
        <authorList>
            <person name="Allioux M."/>
            <person name="Jebbar M."/>
            <person name="Slobodkina G."/>
            <person name="Slobodkin A."/>
            <person name="Moalic Y."/>
            <person name="Frolova A."/>
            <person name="Shao Z."/>
            <person name="Alain K."/>
        </authorList>
    </citation>
    <scope>NUCLEOTIDE SEQUENCE [LARGE SCALE GENOMIC DNA]</scope>
    <source>
        <strain evidence="2 3">SU872</strain>
    </source>
</reference>
<keyword evidence="1" id="KW-0472">Membrane</keyword>
<organism evidence="2 3">
    <name type="scientific">Thermosulfurimonas marina</name>
    <dbReference type="NCBI Taxonomy" id="2047767"/>
    <lineage>
        <taxon>Bacteria</taxon>
        <taxon>Pseudomonadati</taxon>
        <taxon>Thermodesulfobacteriota</taxon>
        <taxon>Thermodesulfobacteria</taxon>
        <taxon>Thermodesulfobacteriales</taxon>
        <taxon>Thermodesulfobacteriaceae</taxon>
        <taxon>Thermosulfurimonas</taxon>
    </lineage>
</organism>
<dbReference type="EMBL" id="CP042909">
    <property type="protein sequence ID" value="QJA06515.1"/>
    <property type="molecule type" value="Genomic_DNA"/>
</dbReference>
<gene>
    <name evidence="2" type="ORF">FVE67_06755</name>
</gene>
<dbReference type="RefSeq" id="WP_168719865.1">
    <property type="nucleotide sequence ID" value="NZ_CP042909.1"/>
</dbReference>
<dbReference type="SUPFAM" id="SSF54523">
    <property type="entry name" value="Pili subunits"/>
    <property type="match status" value="1"/>
</dbReference>
<dbReference type="Proteomes" id="UP000501253">
    <property type="component" value="Chromosome"/>
</dbReference>
<dbReference type="NCBIfam" id="TIGR02532">
    <property type="entry name" value="IV_pilin_GFxxxE"/>
    <property type="match status" value="1"/>
</dbReference>
<dbReference type="KEGG" id="tmai:FVE67_06755"/>
<keyword evidence="1" id="KW-1133">Transmembrane helix</keyword>
<dbReference type="Gene3D" id="3.30.700.10">
    <property type="entry name" value="Glycoprotein, Type 4 Pilin"/>
    <property type="match status" value="1"/>
</dbReference>
<dbReference type="InterPro" id="IPR012902">
    <property type="entry name" value="N_methyl_site"/>
</dbReference>
<feature type="transmembrane region" description="Helical" evidence="1">
    <location>
        <begin position="6"/>
        <end position="29"/>
    </location>
</feature>
<dbReference type="AlphaFoldDB" id="A0A6H1WTG3"/>
<evidence type="ECO:0000313" key="2">
    <source>
        <dbReference type="EMBL" id="QJA06515.1"/>
    </source>
</evidence>
<sequence>MRREAFTLVELMMVVAILAILGAVSFVVYRHYFRAAFEVDPVQVLLSAKLAEEEYYADNGRYACQIEDLSGFNDGSADNKYYLNQDKDPRRRFYVEVSDCPDNGTTGYTLHVKNETTDPQWQIEWELSCNATASLGACKPVQTKGTSIFRSLF</sequence>
<protein>
    <submittedName>
        <fullName evidence="2">Prepilin-type N-terminal cleavage/methylation domain-containing protein</fullName>
    </submittedName>
</protein>
<name>A0A6H1WTG3_9BACT</name>
<accession>A0A6H1WTG3</accession>
<keyword evidence="1" id="KW-0812">Transmembrane</keyword>
<keyword evidence="3" id="KW-1185">Reference proteome</keyword>
<evidence type="ECO:0000256" key="1">
    <source>
        <dbReference type="SAM" id="Phobius"/>
    </source>
</evidence>
<dbReference type="InterPro" id="IPR045584">
    <property type="entry name" value="Pilin-like"/>
</dbReference>
<proteinExistence type="predicted"/>
<dbReference type="Pfam" id="PF07963">
    <property type="entry name" value="N_methyl"/>
    <property type="match status" value="1"/>
</dbReference>
<evidence type="ECO:0000313" key="3">
    <source>
        <dbReference type="Proteomes" id="UP000501253"/>
    </source>
</evidence>